<keyword evidence="2" id="KW-1185">Reference proteome</keyword>
<gene>
    <name evidence="1" type="ORF">ACJMK2_016123</name>
</gene>
<protein>
    <submittedName>
        <fullName evidence="1">Uncharacterized protein</fullName>
    </submittedName>
</protein>
<comment type="caution">
    <text evidence="1">The sequence shown here is derived from an EMBL/GenBank/DDBJ whole genome shotgun (WGS) entry which is preliminary data.</text>
</comment>
<dbReference type="EMBL" id="JBJQND010000015">
    <property type="protein sequence ID" value="KAL3852494.1"/>
    <property type="molecule type" value="Genomic_DNA"/>
</dbReference>
<reference evidence="1 2" key="1">
    <citation type="submission" date="2024-11" db="EMBL/GenBank/DDBJ databases">
        <title>Chromosome-level genome assembly of the freshwater bivalve Anodonta woodiana.</title>
        <authorList>
            <person name="Chen X."/>
        </authorList>
    </citation>
    <scope>NUCLEOTIDE SEQUENCE [LARGE SCALE GENOMIC DNA]</scope>
    <source>
        <strain evidence="1">MN2024</strain>
        <tissue evidence="1">Gills</tissue>
    </source>
</reference>
<evidence type="ECO:0000313" key="1">
    <source>
        <dbReference type="EMBL" id="KAL3852494.1"/>
    </source>
</evidence>
<name>A0ABD3USM6_SINWO</name>
<evidence type="ECO:0000313" key="2">
    <source>
        <dbReference type="Proteomes" id="UP001634394"/>
    </source>
</evidence>
<sequence>MSSSTKLLEGLRIEDINLGLQNKGRGKYFLFSKGNILLYPNDSLMEIRDHKIKIRAPPPITRILGDKFIDVHNSVLPLEIPTIEHINKLEMYGIKPLRDKMASFWGIPINSYWSMHYTLIKCGGCQTISLIQV</sequence>
<organism evidence="1 2">
    <name type="scientific">Sinanodonta woodiana</name>
    <name type="common">Chinese pond mussel</name>
    <name type="synonym">Anodonta woodiana</name>
    <dbReference type="NCBI Taxonomy" id="1069815"/>
    <lineage>
        <taxon>Eukaryota</taxon>
        <taxon>Metazoa</taxon>
        <taxon>Spiralia</taxon>
        <taxon>Lophotrochozoa</taxon>
        <taxon>Mollusca</taxon>
        <taxon>Bivalvia</taxon>
        <taxon>Autobranchia</taxon>
        <taxon>Heteroconchia</taxon>
        <taxon>Palaeoheterodonta</taxon>
        <taxon>Unionida</taxon>
        <taxon>Unionoidea</taxon>
        <taxon>Unionidae</taxon>
        <taxon>Unioninae</taxon>
        <taxon>Sinanodonta</taxon>
    </lineage>
</organism>
<accession>A0ABD3USM6</accession>
<dbReference type="AlphaFoldDB" id="A0ABD3USM6"/>
<proteinExistence type="predicted"/>
<dbReference type="Proteomes" id="UP001634394">
    <property type="component" value="Unassembled WGS sequence"/>
</dbReference>